<dbReference type="Proteomes" id="UP000653056">
    <property type="component" value="Unassembled WGS sequence"/>
</dbReference>
<organism evidence="1 2">
    <name type="scientific">Litchfieldella qijiaojingensis</name>
    <dbReference type="NCBI Taxonomy" id="980347"/>
    <lineage>
        <taxon>Bacteria</taxon>
        <taxon>Pseudomonadati</taxon>
        <taxon>Pseudomonadota</taxon>
        <taxon>Gammaproteobacteria</taxon>
        <taxon>Oceanospirillales</taxon>
        <taxon>Halomonadaceae</taxon>
        <taxon>Litchfieldella</taxon>
    </lineage>
</organism>
<accession>A0ABQ2YQ76</accession>
<proteinExistence type="predicted"/>
<sequence>MDASELILYQTDDGRTAIHLRAEGGTVWLTQAEIAELFATSPQAITQHIRTIYADRELAPEATCKEFLQVRQEGSRQVRRRLKSYSLPMPEFDWMPEFGRMPWIDLAGDETVLVLP</sequence>
<keyword evidence="2" id="KW-1185">Reference proteome</keyword>
<dbReference type="PANTHER" id="PTHR35810:SF1">
    <property type="entry name" value="CYTOPLASMIC PROTEIN"/>
    <property type="match status" value="1"/>
</dbReference>
<name>A0ABQ2YQ76_9GAMM</name>
<reference evidence="2" key="1">
    <citation type="journal article" date="2019" name="Int. J. Syst. Evol. Microbiol.">
        <title>The Global Catalogue of Microorganisms (GCM) 10K type strain sequencing project: providing services to taxonomists for standard genome sequencing and annotation.</title>
        <authorList>
            <consortium name="The Broad Institute Genomics Platform"/>
            <consortium name="The Broad Institute Genome Sequencing Center for Infectious Disease"/>
            <person name="Wu L."/>
            <person name="Ma J."/>
        </authorList>
    </citation>
    <scope>NUCLEOTIDE SEQUENCE [LARGE SCALE GENOMIC DNA]</scope>
    <source>
        <strain evidence="2">KCTC 22228</strain>
    </source>
</reference>
<evidence type="ECO:0000313" key="1">
    <source>
        <dbReference type="EMBL" id="GGX89051.1"/>
    </source>
</evidence>
<protein>
    <recommendedName>
        <fullName evidence="3">DNA-binding protein</fullName>
    </recommendedName>
</protein>
<gene>
    <name evidence="1" type="ORF">GCM10007160_15490</name>
</gene>
<dbReference type="PANTHER" id="PTHR35810">
    <property type="entry name" value="CYTOPLASMIC PROTEIN-RELATED"/>
    <property type="match status" value="1"/>
</dbReference>
<comment type="caution">
    <text evidence="1">The sequence shown here is derived from an EMBL/GenBank/DDBJ whole genome shotgun (WGS) entry which is preliminary data.</text>
</comment>
<dbReference type="EMBL" id="BMXS01000006">
    <property type="protein sequence ID" value="GGX89051.1"/>
    <property type="molecule type" value="Genomic_DNA"/>
</dbReference>
<evidence type="ECO:0000313" key="2">
    <source>
        <dbReference type="Proteomes" id="UP000653056"/>
    </source>
</evidence>
<dbReference type="RefSeq" id="WP_229803368.1">
    <property type="nucleotide sequence ID" value="NZ_BMXS01000006.1"/>
</dbReference>
<evidence type="ECO:0008006" key="3">
    <source>
        <dbReference type="Google" id="ProtNLM"/>
    </source>
</evidence>